<protein>
    <submittedName>
        <fullName evidence="1">Uncharacterized protein</fullName>
    </submittedName>
</protein>
<evidence type="ECO:0000313" key="2">
    <source>
        <dbReference type="Proteomes" id="UP000017131"/>
    </source>
</evidence>
<dbReference type="Proteomes" id="UP000017131">
    <property type="component" value="Unassembled WGS sequence"/>
</dbReference>
<dbReference type="PANTHER" id="PTHR40053">
    <property type="entry name" value="SPORULATION-CONTROL PROTEIN SPO0M"/>
    <property type="match status" value="1"/>
</dbReference>
<reference evidence="1 2" key="1">
    <citation type="journal article" date="2013" name="Genome Announc.">
        <title>Draft Genome Sequence of Staphylococcus simulans UMC-CNS-990, Isolated from a Case of Chronic Bovine Mastitis.</title>
        <authorList>
            <person name="Calcutt M.J."/>
            <person name="Foecking M.F."/>
            <person name="Hsieh H.Y."/>
            <person name="Perry J."/>
            <person name="Stewart G.C."/>
            <person name="Middleton J.R."/>
        </authorList>
    </citation>
    <scope>NUCLEOTIDE SEQUENCE [LARGE SCALE GENOMIC DNA]</scope>
    <source>
        <strain evidence="1 2">UMC-CNS-990</strain>
    </source>
</reference>
<accession>A0ABP2YTI2</accession>
<keyword evidence="2" id="KW-1185">Reference proteome</keyword>
<evidence type="ECO:0000313" key="1">
    <source>
        <dbReference type="EMBL" id="ERS93356.1"/>
    </source>
</evidence>
<dbReference type="GeneID" id="77330687"/>
<name>A0ABP2YTI2_STASI</name>
<dbReference type="RefSeq" id="WP_002479853.1">
    <property type="nucleotide sequence ID" value="NZ_AXDY01000005.1"/>
</dbReference>
<dbReference type="Pfam" id="PF07070">
    <property type="entry name" value="Spo0M"/>
    <property type="match status" value="1"/>
</dbReference>
<comment type="caution">
    <text evidence="1">The sequence shown here is derived from an EMBL/GenBank/DDBJ whole genome shotgun (WGS) entry which is preliminary data.</text>
</comment>
<dbReference type="EMBL" id="AXDY01000005">
    <property type="protein sequence ID" value="ERS93356.1"/>
    <property type="molecule type" value="Genomic_DNA"/>
</dbReference>
<sequence>MFEKILTSLGVGALTVETRLEKDVFDANELIKGKVVLKGGDADQQISKIKLSLIEHKENETEHSDFDEMENVLQVYEIHSEQVVEAAQTVEKPFEFPLENYEFQKDTDALTLRTYVYIDNGADAEEDAEISIQ</sequence>
<organism evidence="1 2">
    <name type="scientific">Staphylococcus simulans UMC-CNS-990</name>
    <dbReference type="NCBI Taxonomy" id="1405498"/>
    <lineage>
        <taxon>Bacteria</taxon>
        <taxon>Bacillati</taxon>
        <taxon>Bacillota</taxon>
        <taxon>Bacilli</taxon>
        <taxon>Bacillales</taxon>
        <taxon>Staphylococcaceae</taxon>
        <taxon>Staphylococcus</taxon>
    </lineage>
</organism>
<dbReference type="InterPro" id="IPR009776">
    <property type="entry name" value="Spore_0_M"/>
</dbReference>
<proteinExistence type="predicted"/>
<gene>
    <name evidence="1" type="ORF">SSIM_06540</name>
</gene>
<dbReference type="PANTHER" id="PTHR40053:SF1">
    <property type="entry name" value="SPORULATION-CONTROL PROTEIN SPO0M"/>
    <property type="match status" value="1"/>
</dbReference>